<dbReference type="Gene3D" id="1.25.40.20">
    <property type="entry name" value="Ankyrin repeat-containing domain"/>
    <property type="match status" value="4"/>
</dbReference>
<feature type="repeat" description="ANK" evidence="3">
    <location>
        <begin position="438"/>
        <end position="471"/>
    </location>
</feature>
<dbReference type="InterPro" id="IPR036770">
    <property type="entry name" value="Ankyrin_rpt-contain_sf"/>
</dbReference>
<dbReference type="InterPro" id="IPR002110">
    <property type="entry name" value="Ankyrin_rpt"/>
</dbReference>
<dbReference type="PANTHER" id="PTHR24123:SF33">
    <property type="entry name" value="PROTEIN HOS4"/>
    <property type="match status" value="1"/>
</dbReference>
<dbReference type="Proteomes" id="UP000023541">
    <property type="component" value="Unassembled WGS sequence"/>
</dbReference>
<evidence type="ECO:0000313" key="5">
    <source>
        <dbReference type="EMBL" id="EZH71343.1"/>
    </source>
</evidence>
<proteinExistence type="predicted"/>
<dbReference type="SMART" id="SM00248">
    <property type="entry name" value="ANK"/>
    <property type="match status" value="11"/>
</dbReference>
<name>A0A023BNR1_9FLAO</name>
<accession>A0A023BNR1</accession>
<dbReference type="SUPFAM" id="SSF48403">
    <property type="entry name" value="Ankyrin repeat"/>
    <property type="match status" value="2"/>
</dbReference>
<dbReference type="PROSITE" id="PS50297">
    <property type="entry name" value="ANK_REP_REGION"/>
    <property type="match status" value="4"/>
</dbReference>
<dbReference type="EMBL" id="AQRA01000019">
    <property type="protein sequence ID" value="EZH71343.1"/>
    <property type="molecule type" value="Genomic_DNA"/>
</dbReference>
<evidence type="ECO:0000313" key="6">
    <source>
        <dbReference type="Proteomes" id="UP000023541"/>
    </source>
</evidence>
<dbReference type="PANTHER" id="PTHR24123">
    <property type="entry name" value="ANKYRIN REPEAT-CONTAINING"/>
    <property type="match status" value="1"/>
</dbReference>
<reference evidence="5 6" key="1">
    <citation type="submission" date="2014-04" db="EMBL/GenBank/DDBJ databases">
        <title>Aquimarina sp. 22II-S11-z7 Genome Sequencing.</title>
        <authorList>
            <person name="Lai Q."/>
        </authorList>
    </citation>
    <scope>NUCLEOTIDE SEQUENCE [LARGE SCALE GENOMIC DNA]</scope>
    <source>
        <strain evidence="5 6">22II-S11-z7</strain>
    </source>
</reference>
<feature type="repeat" description="ANK" evidence="3">
    <location>
        <begin position="299"/>
        <end position="331"/>
    </location>
</feature>
<gene>
    <name evidence="5" type="ORF">ATO12_08110</name>
</gene>
<feature type="repeat" description="ANK" evidence="3">
    <location>
        <begin position="91"/>
        <end position="123"/>
    </location>
</feature>
<feature type="signal peptide" evidence="4">
    <location>
        <begin position="1"/>
        <end position="21"/>
    </location>
</feature>
<dbReference type="STRING" id="1317122.ATO12_08110"/>
<keyword evidence="6" id="KW-1185">Reference proteome</keyword>
<evidence type="ECO:0000256" key="4">
    <source>
        <dbReference type="SAM" id="SignalP"/>
    </source>
</evidence>
<keyword evidence="2 3" id="KW-0040">ANK repeat</keyword>
<dbReference type="AlphaFoldDB" id="A0A023BNR1"/>
<protein>
    <submittedName>
        <fullName evidence="5">Uncharacterized protein</fullName>
    </submittedName>
</protein>
<feature type="repeat" description="ANK" evidence="3">
    <location>
        <begin position="332"/>
        <end position="364"/>
    </location>
</feature>
<organism evidence="5 6">
    <name type="scientific">Aquimarina atlantica</name>
    <dbReference type="NCBI Taxonomy" id="1317122"/>
    <lineage>
        <taxon>Bacteria</taxon>
        <taxon>Pseudomonadati</taxon>
        <taxon>Bacteroidota</taxon>
        <taxon>Flavobacteriia</taxon>
        <taxon>Flavobacteriales</taxon>
        <taxon>Flavobacteriaceae</taxon>
        <taxon>Aquimarina</taxon>
    </lineage>
</organism>
<comment type="caution">
    <text evidence="5">The sequence shown here is derived from an EMBL/GenBank/DDBJ whole genome shotgun (WGS) entry which is preliminary data.</text>
</comment>
<keyword evidence="1" id="KW-0677">Repeat</keyword>
<dbReference type="OrthoDB" id="2575953at2"/>
<keyword evidence="4" id="KW-0732">Signal</keyword>
<dbReference type="InterPro" id="IPR051165">
    <property type="entry name" value="Multifunctional_ANK_Repeat"/>
</dbReference>
<evidence type="ECO:0000256" key="1">
    <source>
        <dbReference type="ARBA" id="ARBA00022737"/>
    </source>
</evidence>
<evidence type="ECO:0000256" key="3">
    <source>
        <dbReference type="PROSITE-ProRule" id="PRU00023"/>
    </source>
</evidence>
<feature type="repeat" description="ANK" evidence="3">
    <location>
        <begin position="265"/>
        <end position="298"/>
    </location>
</feature>
<feature type="chain" id="PRO_5001512194" evidence="4">
    <location>
        <begin position="22"/>
        <end position="497"/>
    </location>
</feature>
<dbReference type="PROSITE" id="PS50088">
    <property type="entry name" value="ANK_REPEAT"/>
    <property type="match status" value="6"/>
</dbReference>
<evidence type="ECO:0000256" key="2">
    <source>
        <dbReference type="ARBA" id="ARBA00023043"/>
    </source>
</evidence>
<dbReference type="eggNOG" id="COG0666">
    <property type="taxonomic scope" value="Bacteria"/>
</dbReference>
<dbReference type="RefSeq" id="WP_034247574.1">
    <property type="nucleotide sequence ID" value="NZ_AQRA01000019.1"/>
</dbReference>
<feature type="repeat" description="ANK" evidence="3">
    <location>
        <begin position="405"/>
        <end position="437"/>
    </location>
</feature>
<sequence>MNTIKLLATFLLFVNAIQAQTKNVFLEREFWKTNPSIEVIDQKIAEGNSATALNKNGFDAVVYAILENADNAIIKHLLSKKGNDVNKLTHDKRTYVFWAAYKGNLELIKHLINNNARLDLKDSHNFSPLTFAAVAGQTNTEIYDVFIKNGIDVKSDLDEKGANALLLLIGHLKDFELVDYFAGKGLNLDSIDNHGNGAFNYTAYKGNKTMLELLIKKGLPYKNPSANGDNAILAATIGSRSGYNPLSFIKYLEGLGINPNITNKDGITPLHNIAYGNRDLSTFNYFLDKGVNSNKKDDKGNTPLLNASHNNTLEVIKLLVKKTNDINTTNKDGHSALTNALKNNTIDVVDFLISQKADINIIDSKGNNLVYYTLKSYNPNKVDQFKKKIAVLTKKGFDIAKPQKNGNTLYHLAIEKNDLELLKMIPDYNIDINAKNKEGITVLHKAAMSAKNNKILTYLLSIGADKTIKTDFEESAFDLASENEVLKGNNVDLNFLK</sequence>
<dbReference type="Pfam" id="PF12796">
    <property type="entry name" value="Ank_2"/>
    <property type="match status" value="3"/>
</dbReference>